<sequence length="52" mass="5799">MKTKSVKAYESSHHTTKKVPTQKRHSAIPAASVTVLYMVTIPLFQSLDGMPR</sequence>
<keyword evidence="2" id="KW-0812">Transmembrane</keyword>
<feature type="region of interest" description="Disordered" evidence="1">
    <location>
        <begin position="1"/>
        <end position="25"/>
    </location>
</feature>
<keyword evidence="2" id="KW-1133">Transmembrane helix</keyword>
<evidence type="ECO:0000313" key="4">
    <source>
        <dbReference type="Proteomes" id="UP000246991"/>
    </source>
</evidence>
<proteinExistence type="predicted"/>
<feature type="compositionally biased region" description="Basic residues" evidence="1">
    <location>
        <begin position="14"/>
        <end position="25"/>
    </location>
</feature>
<evidence type="ECO:0000256" key="1">
    <source>
        <dbReference type="SAM" id="MobiDB-lite"/>
    </source>
</evidence>
<dbReference type="Proteomes" id="UP000246991">
    <property type="component" value="Unassembled WGS sequence"/>
</dbReference>
<evidence type="ECO:0000313" key="3">
    <source>
        <dbReference type="EMBL" id="PWW75842.1"/>
    </source>
</evidence>
<dbReference type="AlphaFoldDB" id="A0A317SN03"/>
<comment type="caution">
    <text evidence="3">The sequence shown here is derived from an EMBL/GenBank/DDBJ whole genome shotgun (WGS) entry which is preliminary data.</text>
</comment>
<name>A0A317SN03_9PEZI</name>
<dbReference type="EMBL" id="PYWC01000041">
    <property type="protein sequence ID" value="PWW75842.1"/>
    <property type="molecule type" value="Genomic_DNA"/>
</dbReference>
<keyword evidence="2" id="KW-0472">Membrane</keyword>
<protein>
    <submittedName>
        <fullName evidence="3">Uncharacterized protein</fullName>
    </submittedName>
</protein>
<accession>A0A317SN03</accession>
<gene>
    <name evidence="3" type="ORF">C7212DRAFT_321577</name>
</gene>
<organism evidence="3 4">
    <name type="scientific">Tuber magnatum</name>
    <name type="common">white Piedmont truffle</name>
    <dbReference type="NCBI Taxonomy" id="42249"/>
    <lineage>
        <taxon>Eukaryota</taxon>
        <taxon>Fungi</taxon>
        <taxon>Dikarya</taxon>
        <taxon>Ascomycota</taxon>
        <taxon>Pezizomycotina</taxon>
        <taxon>Pezizomycetes</taxon>
        <taxon>Pezizales</taxon>
        <taxon>Tuberaceae</taxon>
        <taxon>Tuber</taxon>
    </lineage>
</organism>
<reference evidence="3 4" key="1">
    <citation type="submission" date="2018-03" db="EMBL/GenBank/DDBJ databases">
        <title>Genomes of Pezizomycetes fungi and the evolution of truffles.</title>
        <authorList>
            <person name="Murat C."/>
            <person name="Payen T."/>
            <person name="Noel B."/>
            <person name="Kuo A."/>
            <person name="Martin F.M."/>
        </authorList>
    </citation>
    <scope>NUCLEOTIDE SEQUENCE [LARGE SCALE GENOMIC DNA]</scope>
    <source>
        <strain evidence="3">091103-1</strain>
    </source>
</reference>
<keyword evidence="4" id="KW-1185">Reference proteome</keyword>
<evidence type="ECO:0000256" key="2">
    <source>
        <dbReference type="SAM" id="Phobius"/>
    </source>
</evidence>
<feature type="transmembrane region" description="Helical" evidence="2">
    <location>
        <begin position="27"/>
        <end position="47"/>
    </location>
</feature>